<evidence type="ECO:0000313" key="10">
    <source>
        <dbReference type="Proteomes" id="UP000536275"/>
    </source>
</evidence>
<reference evidence="9 10" key="1">
    <citation type="submission" date="2020-03" db="EMBL/GenBank/DDBJ databases">
        <title>FDA dAtabase for Regulatory Grade micrObial Sequences (FDA-ARGOS): Supporting development and validation of Infectious Disease Dx tests.</title>
        <authorList>
            <person name="Campos J."/>
            <person name="Goldberg B."/>
            <person name="Tallon L."/>
            <person name="Sadzewicz L."/>
            <person name="Vavikolanu K."/>
            <person name="Mehta A."/>
            <person name="Aluvathingal J."/>
            <person name="Nadendla S."/>
            <person name="Nandy P."/>
            <person name="Geyer C."/>
            <person name="Yan Y."/>
            <person name="Sichtig H."/>
        </authorList>
    </citation>
    <scope>NUCLEOTIDE SEQUENCE [LARGE SCALE GENOMIC DNA]</scope>
    <source>
        <strain evidence="9 10">FDAARGOS_656</strain>
    </source>
</reference>
<feature type="compositionally biased region" description="Pro residues" evidence="7">
    <location>
        <begin position="192"/>
        <end position="201"/>
    </location>
</feature>
<keyword evidence="2 6" id="KW-0645">Protease</keyword>
<feature type="domain" description="USP" evidence="8">
    <location>
        <begin position="380"/>
        <end position="736"/>
    </location>
</feature>
<dbReference type="GO" id="GO:0016579">
    <property type="term" value="P:protein deubiquitination"/>
    <property type="evidence" value="ECO:0007669"/>
    <property type="project" value="InterPro"/>
</dbReference>
<dbReference type="Pfam" id="PF00443">
    <property type="entry name" value="UCH"/>
    <property type="match status" value="1"/>
</dbReference>
<keyword evidence="3 6" id="KW-0833">Ubl conjugation pathway</keyword>
<dbReference type="PROSITE" id="PS00972">
    <property type="entry name" value="USP_1"/>
    <property type="match status" value="1"/>
</dbReference>
<evidence type="ECO:0000256" key="7">
    <source>
        <dbReference type="SAM" id="MobiDB-lite"/>
    </source>
</evidence>
<name>A0A8H6F4L2_CANAX</name>
<dbReference type="AlphaFoldDB" id="A0A8H6F4L2"/>
<dbReference type="InterPro" id="IPR028889">
    <property type="entry name" value="USP"/>
</dbReference>
<gene>
    <name evidence="9" type="ORF">FOB64_002132</name>
</gene>
<protein>
    <recommendedName>
        <fullName evidence="6">Ubiquitin carboxyl-terminal hydrolase</fullName>
        <ecNumber evidence="6">3.4.19.12</ecNumber>
    </recommendedName>
</protein>
<comment type="caution">
    <text evidence="9">The sequence shown here is derived from an EMBL/GenBank/DDBJ whole genome shotgun (WGS) entry which is preliminary data.</text>
</comment>
<dbReference type="GO" id="GO:0006508">
    <property type="term" value="P:proteolysis"/>
    <property type="evidence" value="ECO:0007669"/>
    <property type="project" value="UniProtKB-KW"/>
</dbReference>
<evidence type="ECO:0000313" key="9">
    <source>
        <dbReference type="EMBL" id="KAF6071083.1"/>
    </source>
</evidence>
<dbReference type="InterPro" id="IPR050164">
    <property type="entry name" value="Peptidase_C19"/>
</dbReference>
<evidence type="ECO:0000256" key="2">
    <source>
        <dbReference type="ARBA" id="ARBA00022670"/>
    </source>
</evidence>
<dbReference type="SUPFAM" id="SSF54001">
    <property type="entry name" value="Cysteine proteinases"/>
    <property type="match status" value="1"/>
</dbReference>
<evidence type="ECO:0000256" key="4">
    <source>
        <dbReference type="ARBA" id="ARBA00022801"/>
    </source>
</evidence>
<evidence type="ECO:0000256" key="3">
    <source>
        <dbReference type="ARBA" id="ARBA00022786"/>
    </source>
</evidence>
<feature type="region of interest" description="Disordered" evidence="7">
    <location>
        <begin position="314"/>
        <end position="333"/>
    </location>
</feature>
<keyword evidence="4 6" id="KW-0378">Hydrolase</keyword>
<proteinExistence type="inferred from homology"/>
<dbReference type="EC" id="3.4.19.12" evidence="6"/>
<dbReference type="Proteomes" id="UP000536275">
    <property type="component" value="Unassembled WGS sequence"/>
</dbReference>
<keyword evidence="5 6" id="KW-0788">Thiol protease</keyword>
<dbReference type="EMBL" id="JABWAD010000022">
    <property type="protein sequence ID" value="KAF6071083.1"/>
    <property type="molecule type" value="Genomic_DNA"/>
</dbReference>
<feature type="compositionally biased region" description="Pro residues" evidence="7">
    <location>
        <begin position="324"/>
        <end position="333"/>
    </location>
</feature>
<evidence type="ECO:0000256" key="1">
    <source>
        <dbReference type="ARBA" id="ARBA00000707"/>
    </source>
</evidence>
<dbReference type="PROSITE" id="PS50235">
    <property type="entry name" value="USP_3"/>
    <property type="match status" value="1"/>
</dbReference>
<dbReference type="PROSITE" id="PS00973">
    <property type="entry name" value="USP_2"/>
    <property type="match status" value="1"/>
</dbReference>
<dbReference type="GO" id="GO:0005829">
    <property type="term" value="C:cytosol"/>
    <property type="evidence" value="ECO:0007669"/>
    <property type="project" value="TreeGrafter"/>
</dbReference>
<organism evidence="9 10">
    <name type="scientific">Candida albicans</name>
    <name type="common">Yeast</name>
    <dbReference type="NCBI Taxonomy" id="5476"/>
    <lineage>
        <taxon>Eukaryota</taxon>
        <taxon>Fungi</taxon>
        <taxon>Dikarya</taxon>
        <taxon>Ascomycota</taxon>
        <taxon>Saccharomycotina</taxon>
        <taxon>Pichiomycetes</taxon>
        <taxon>Debaryomycetaceae</taxon>
        <taxon>Candida/Lodderomyces clade</taxon>
        <taxon>Candida</taxon>
    </lineage>
</organism>
<dbReference type="GO" id="GO:0004843">
    <property type="term" value="F:cysteine-type deubiquitinase activity"/>
    <property type="evidence" value="ECO:0007669"/>
    <property type="project" value="UniProtKB-UniRule"/>
</dbReference>
<sequence>MNELFDANATILHLVPNTLPGLIESKPIYEILLESIDDDSMRKQLLDIDRSLTELTFDKDKAVVLTMLLGPKFTNALDIVMNSEITGDLSNLTITPVAKRDVPHLLSKVGLSKDSLQLLNRERGLATHTDMTNWYCDCAEYQECYSNDMDITTIAGDSLVHQLLSESKSHPFFQQQQQQQQQFVMQPQYIYHPPPKPPKTNKPPKVNGSTPPPKTELVDLPLYINTSKTEFLQRYSITQESRSIDELQRANTLEEYNENTNRLIISTNVMKIIDENDHKTTITNGQPEEPKPAAKAVAPPVPISNWASFLQSTAPPTPKKIAKPKPPPTPPTPVQAVTPVPQFDMSNESAQPLGTLLLKIMFDSNYSVFSSLPTFDIKPRGLTNTGNICYMNSILQILIHCEPFNRLLKLIETKSIGSLGPSSTPLLDATIIFFNQFQENVKGAISPESFYASLTKLDKFSHLKWGQQEDAEEFLGYYLDGLNEEFLGVYAQDHDAEATAKFKFNVKSTIKRIKNDAEADDGEWNQVNKKKNSTTTKIEIDPTPLNMIFGGEFKSVVTIPKQSSSFQKSITLDPFQHVQLDVSSADTIEDAIKHLNESESISYTNNNKEIQVKKQTFIEKLPNVLIIHLKRFSYLKDQEIGVEKLRKKVDYNHDLIIPKEVMARDTGMPIKYQLVSVVYHHGSSADAGHYTSDIYNAGQWWRIDDTAVKQIQNEEVLNAGTEENIKNAYILLFNLSAPLDSMTVTFEGIDEGAASTVAT</sequence>
<dbReference type="InterPro" id="IPR018200">
    <property type="entry name" value="USP_CS"/>
</dbReference>
<dbReference type="GO" id="GO:0005634">
    <property type="term" value="C:nucleus"/>
    <property type="evidence" value="ECO:0007669"/>
    <property type="project" value="TreeGrafter"/>
</dbReference>
<evidence type="ECO:0000259" key="8">
    <source>
        <dbReference type="PROSITE" id="PS50235"/>
    </source>
</evidence>
<evidence type="ECO:0000256" key="5">
    <source>
        <dbReference type="ARBA" id="ARBA00022807"/>
    </source>
</evidence>
<evidence type="ECO:0000256" key="6">
    <source>
        <dbReference type="RuleBase" id="RU366025"/>
    </source>
</evidence>
<dbReference type="InterPro" id="IPR001394">
    <property type="entry name" value="Peptidase_C19_UCH"/>
</dbReference>
<dbReference type="Gene3D" id="3.90.70.10">
    <property type="entry name" value="Cysteine proteinases"/>
    <property type="match status" value="1"/>
</dbReference>
<comment type="catalytic activity">
    <reaction evidence="1 6">
        <text>Thiol-dependent hydrolysis of ester, thioester, amide, peptide and isopeptide bonds formed by the C-terminal Gly of ubiquitin (a 76-residue protein attached to proteins as an intracellular targeting signal).</text>
        <dbReference type="EC" id="3.4.19.12"/>
    </reaction>
</comment>
<dbReference type="PANTHER" id="PTHR24006:SF687">
    <property type="entry name" value="UBIQUITIN CARBOXYL-TERMINAL HYDROLASE 10"/>
    <property type="match status" value="1"/>
</dbReference>
<feature type="region of interest" description="Disordered" evidence="7">
    <location>
        <begin position="189"/>
        <end position="217"/>
    </location>
</feature>
<comment type="similarity">
    <text evidence="6">Belongs to the peptidase C19 family.</text>
</comment>
<dbReference type="InterPro" id="IPR038765">
    <property type="entry name" value="Papain-like_cys_pep_sf"/>
</dbReference>
<dbReference type="PANTHER" id="PTHR24006">
    <property type="entry name" value="UBIQUITIN CARBOXYL-TERMINAL HYDROLASE"/>
    <property type="match status" value="1"/>
</dbReference>
<accession>A0A8H6F4L2</accession>